<feature type="compositionally biased region" description="Polar residues" evidence="13">
    <location>
        <begin position="111"/>
        <end position="128"/>
    </location>
</feature>
<evidence type="ECO:0000256" key="2">
    <source>
        <dbReference type="ARBA" id="ARBA00004496"/>
    </source>
</evidence>
<dbReference type="EMBL" id="KB644412">
    <property type="protein sequence ID" value="EPS30303.1"/>
    <property type="molecule type" value="Genomic_DNA"/>
</dbReference>
<dbReference type="STRING" id="933388.S8AVN1"/>
<evidence type="ECO:0000256" key="11">
    <source>
        <dbReference type="ARBA" id="ARBA00039893"/>
    </source>
</evidence>
<keyword evidence="9" id="KW-0804">Transcription</keyword>
<dbReference type="InterPro" id="IPR030456">
    <property type="entry name" value="TF_fork_head_CS_2"/>
</dbReference>
<dbReference type="PROSITE" id="PS50039">
    <property type="entry name" value="FORK_HEAD_3"/>
    <property type="match status" value="1"/>
</dbReference>
<dbReference type="AlphaFoldDB" id="S8AVN1"/>
<dbReference type="GO" id="GO:0000981">
    <property type="term" value="F:DNA-binding transcription factor activity, RNA polymerase II-specific"/>
    <property type="evidence" value="ECO:0007669"/>
    <property type="project" value="TreeGrafter"/>
</dbReference>
<dbReference type="InterPro" id="IPR001766">
    <property type="entry name" value="Fork_head_dom"/>
</dbReference>
<dbReference type="PROSITE" id="PS00658">
    <property type="entry name" value="FORK_HEAD_2"/>
    <property type="match status" value="1"/>
</dbReference>
<dbReference type="CDD" id="cd20032">
    <property type="entry name" value="FH_FOXO"/>
    <property type="match status" value="1"/>
</dbReference>
<keyword evidence="6" id="KW-0341">Growth regulation</keyword>
<dbReference type="InterPro" id="IPR036388">
    <property type="entry name" value="WH-like_DNA-bd_sf"/>
</dbReference>
<feature type="region of interest" description="Disordered" evidence="13">
    <location>
        <begin position="216"/>
        <end position="317"/>
    </location>
</feature>
<keyword evidence="7" id="KW-0805">Transcription regulation</keyword>
<evidence type="ECO:0000256" key="1">
    <source>
        <dbReference type="ARBA" id="ARBA00004123"/>
    </source>
</evidence>
<dbReference type="InterPro" id="IPR036390">
    <property type="entry name" value="WH_DNA-bd_sf"/>
</dbReference>
<dbReference type="Pfam" id="PF00250">
    <property type="entry name" value="Forkhead"/>
    <property type="match status" value="1"/>
</dbReference>
<keyword evidence="4" id="KW-0963">Cytoplasm</keyword>
<dbReference type="PANTHER" id="PTHR45767">
    <property type="entry name" value="FORKHEAD BOX PROTEIN O"/>
    <property type="match status" value="1"/>
</dbReference>
<evidence type="ECO:0000256" key="3">
    <source>
        <dbReference type="ARBA" id="ARBA00022473"/>
    </source>
</evidence>
<evidence type="ECO:0000256" key="7">
    <source>
        <dbReference type="ARBA" id="ARBA00023015"/>
    </source>
</evidence>
<keyword evidence="16" id="KW-1185">Reference proteome</keyword>
<dbReference type="PhylomeDB" id="S8AVN1"/>
<proteinExistence type="predicted"/>
<feature type="region of interest" description="Disordered" evidence="13">
    <location>
        <begin position="53"/>
        <end position="72"/>
    </location>
</feature>
<dbReference type="HOGENOM" id="CLU_667482_0_0_1"/>
<evidence type="ECO:0000256" key="4">
    <source>
        <dbReference type="ARBA" id="ARBA00022490"/>
    </source>
</evidence>
<gene>
    <name evidence="15" type="ORF">PDE_05254</name>
</gene>
<evidence type="ECO:0000256" key="5">
    <source>
        <dbReference type="ARBA" id="ARBA00022553"/>
    </source>
</evidence>
<evidence type="ECO:0000256" key="10">
    <source>
        <dbReference type="ARBA" id="ARBA00023242"/>
    </source>
</evidence>
<dbReference type="OrthoDB" id="5954824at2759"/>
<dbReference type="SMART" id="SM00339">
    <property type="entry name" value="FH"/>
    <property type="match status" value="1"/>
</dbReference>
<evidence type="ECO:0000256" key="6">
    <source>
        <dbReference type="ARBA" id="ARBA00022604"/>
    </source>
</evidence>
<evidence type="ECO:0000313" key="16">
    <source>
        <dbReference type="Proteomes" id="UP000019376"/>
    </source>
</evidence>
<comment type="subcellular location">
    <subcellularLocation>
        <location evidence="2">Cytoplasm</location>
    </subcellularLocation>
    <subcellularLocation>
        <location evidence="1 12">Nucleus</location>
    </subcellularLocation>
</comment>
<evidence type="ECO:0000259" key="14">
    <source>
        <dbReference type="PROSITE" id="PS50039"/>
    </source>
</evidence>
<keyword evidence="8 12" id="KW-0238">DNA-binding</keyword>
<dbReference type="PANTHER" id="PTHR45767:SF2">
    <property type="entry name" value="FORKHEAD BOX PROTEIN O"/>
    <property type="match status" value="1"/>
</dbReference>
<evidence type="ECO:0000313" key="15">
    <source>
        <dbReference type="EMBL" id="EPS30303.1"/>
    </source>
</evidence>
<dbReference type="SUPFAM" id="SSF46785">
    <property type="entry name" value="Winged helix' DNA-binding domain"/>
    <property type="match status" value="1"/>
</dbReference>
<dbReference type="GO" id="GO:0005737">
    <property type="term" value="C:cytoplasm"/>
    <property type="evidence" value="ECO:0007669"/>
    <property type="project" value="UniProtKB-SubCell"/>
</dbReference>
<keyword evidence="10 12" id="KW-0539">Nucleus</keyword>
<evidence type="ECO:0000256" key="13">
    <source>
        <dbReference type="SAM" id="MobiDB-lite"/>
    </source>
</evidence>
<feature type="region of interest" description="Disordered" evidence="13">
    <location>
        <begin position="85"/>
        <end position="130"/>
    </location>
</feature>
<feature type="compositionally biased region" description="Polar residues" evidence="13">
    <location>
        <begin position="53"/>
        <end position="68"/>
    </location>
</feature>
<reference evidence="15 16" key="1">
    <citation type="journal article" date="2013" name="PLoS ONE">
        <title>Genomic and secretomic analyses reveal unique features of the lignocellulolytic enzyme system of Penicillium decumbens.</title>
        <authorList>
            <person name="Liu G."/>
            <person name="Zhang L."/>
            <person name="Wei X."/>
            <person name="Zou G."/>
            <person name="Qin Y."/>
            <person name="Ma L."/>
            <person name="Li J."/>
            <person name="Zheng H."/>
            <person name="Wang S."/>
            <person name="Wang C."/>
            <person name="Xun L."/>
            <person name="Zhao G.-P."/>
            <person name="Zhou Z."/>
            <person name="Qu Y."/>
        </authorList>
    </citation>
    <scope>NUCLEOTIDE SEQUENCE [LARGE SCALE GENOMIC DNA]</scope>
    <source>
        <strain evidence="16">114-2 / CGMCC 5302</strain>
    </source>
</reference>
<feature type="DNA-binding region" description="Fork-head" evidence="12">
    <location>
        <begin position="130"/>
        <end position="226"/>
    </location>
</feature>
<organism evidence="15 16">
    <name type="scientific">Penicillium oxalicum (strain 114-2 / CGMCC 5302)</name>
    <name type="common">Penicillium decumbens</name>
    <dbReference type="NCBI Taxonomy" id="933388"/>
    <lineage>
        <taxon>Eukaryota</taxon>
        <taxon>Fungi</taxon>
        <taxon>Dikarya</taxon>
        <taxon>Ascomycota</taxon>
        <taxon>Pezizomycotina</taxon>
        <taxon>Eurotiomycetes</taxon>
        <taxon>Eurotiomycetidae</taxon>
        <taxon>Eurotiales</taxon>
        <taxon>Aspergillaceae</taxon>
        <taxon>Penicillium</taxon>
    </lineage>
</organism>
<name>S8AVN1_PENO1</name>
<feature type="region of interest" description="Disordered" evidence="13">
    <location>
        <begin position="1"/>
        <end position="29"/>
    </location>
</feature>
<dbReference type="GO" id="GO:0000978">
    <property type="term" value="F:RNA polymerase II cis-regulatory region sequence-specific DNA binding"/>
    <property type="evidence" value="ECO:0007669"/>
    <property type="project" value="TreeGrafter"/>
</dbReference>
<keyword evidence="3" id="KW-0217">Developmental protein</keyword>
<keyword evidence="5" id="KW-0597">Phosphoprotein</keyword>
<dbReference type="Gene3D" id="1.10.10.10">
    <property type="entry name" value="Winged helix-like DNA-binding domain superfamily/Winged helix DNA-binding domain"/>
    <property type="match status" value="1"/>
</dbReference>
<dbReference type="Proteomes" id="UP000019376">
    <property type="component" value="Unassembled WGS sequence"/>
</dbReference>
<dbReference type="eggNOG" id="KOG2294">
    <property type="taxonomic scope" value="Eukaryota"/>
</dbReference>
<evidence type="ECO:0000256" key="9">
    <source>
        <dbReference type="ARBA" id="ARBA00023163"/>
    </source>
</evidence>
<feature type="domain" description="Fork-head" evidence="14">
    <location>
        <begin position="130"/>
        <end position="226"/>
    </location>
</feature>
<evidence type="ECO:0000256" key="8">
    <source>
        <dbReference type="ARBA" id="ARBA00023125"/>
    </source>
</evidence>
<evidence type="ECO:0000256" key="12">
    <source>
        <dbReference type="PROSITE-ProRule" id="PRU00089"/>
    </source>
</evidence>
<protein>
    <recommendedName>
        <fullName evidence="11">Forkhead box protein O</fullName>
    </recommendedName>
</protein>
<dbReference type="GO" id="GO:0005634">
    <property type="term" value="C:nucleus"/>
    <property type="evidence" value="ECO:0007669"/>
    <property type="project" value="UniProtKB-SubCell"/>
</dbReference>
<sequence>MALLSGDSVPPSTRSLAGPSPTHPYLVSSPTPAHGVHIGNTVSPFSSIYSTVPQGHFQSGPSPSVQHVSEQHQHLMRVASPTAHVTPFSMGSSQSPLPSGDGMSPAVTASAADSGSPQMSPSGASDQGPSGDLPYSRLIWEALISAEDQMLPLQGIYEWFKLNTTKAQDGTSRGWKNSIRHNLSMNAGFEAIKVEGPGKRTMSYWRLTKEAIRNGGVQSTTRYRKAGGKKGIASSPSDPARLPPASRGGKKRAATKRPTVNDEQSKDRVRRSRPPAAQQIRESPPQAGLGRLPTPSHPQMQTPPHPQTQPHYPTSLPQASLIPLQHHGLGPLMASPFMELPCRQYQPMPSQQPVRFPGTLRQFDLGTVIGATGLPNGENMVFCDSAEVAPDYAAFVGPWTGIHQVQGPLMMD</sequence>
<accession>S8AVN1</accession>